<evidence type="ECO:0000256" key="2">
    <source>
        <dbReference type="ARBA" id="ARBA00023043"/>
    </source>
</evidence>
<feature type="repeat" description="ANK" evidence="3">
    <location>
        <begin position="274"/>
        <end position="306"/>
    </location>
</feature>
<dbReference type="InterPro" id="IPR036770">
    <property type="entry name" value="Ankyrin_rpt-contain_sf"/>
</dbReference>
<evidence type="ECO:0000256" key="1">
    <source>
        <dbReference type="ARBA" id="ARBA00022737"/>
    </source>
</evidence>
<feature type="compositionally biased region" description="Basic and acidic residues" evidence="4">
    <location>
        <begin position="1644"/>
        <end position="1665"/>
    </location>
</feature>
<dbReference type="PANTHER" id="PTHR24198:SF165">
    <property type="entry name" value="ANKYRIN REPEAT-CONTAINING PROTEIN-RELATED"/>
    <property type="match status" value="1"/>
</dbReference>
<feature type="compositionally biased region" description="Basic and acidic residues" evidence="4">
    <location>
        <begin position="1536"/>
        <end position="1557"/>
    </location>
</feature>
<feature type="repeat" description="ANK" evidence="3">
    <location>
        <begin position="241"/>
        <end position="273"/>
    </location>
</feature>
<feature type="compositionally biased region" description="Polar residues" evidence="4">
    <location>
        <begin position="1698"/>
        <end position="1736"/>
    </location>
</feature>
<evidence type="ECO:0000256" key="4">
    <source>
        <dbReference type="SAM" id="MobiDB-lite"/>
    </source>
</evidence>
<feature type="compositionally biased region" description="Basic and acidic residues" evidence="4">
    <location>
        <begin position="879"/>
        <end position="902"/>
    </location>
</feature>
<feature type="compositionally biased region" description="Basic and acidic residues" evidence="4">
    <location>
        <begin position="1156"/>
        <end position="1181"/>
    </location>
</feature>
<dbReference type="SMART" id="SM00248">
    <property type="entry name" value="ANK"/>
    <property type="match status" value="15"/>
</dbReference>
<dbReference type="Proteomes" id="UP000005408">
    <property type="component" value="Unassembled WGS sequence"/>
</dbReference>
<feature type="repeat" description="ANK" evidence="3">
    <location>
        <begin position="384"/>
        <end position="416"/>
    </location>
</feature>
<keyword evidence="1" id="KW-0677">Repeat</keyword>
<feature type="region of interest" description="Disordered" evidence="4">
    <location>
        <begin position="1688"/>
        <end position="1736"/>
    </location>
</feature>
<feature type="repeat" description="ANK" evidence="3">
    <location>
        <begin position="351"/>
        <end position="383"/>
    </location>
</feature>
<keyword evidence="2 3" id="KW-0040">ANK repeat</keyword>
<feature type="compositionally biased region" description="Acidic residues" evidence="4">
    <location>
        <begin position="921"/>
        <end position="933"/>
    </location>
</feature>
<feature type="compositionally biased region" description="Basic and acidic residues" evidence="4">
    <location>
        <begin position="746"/>
        <end position="803"/>
    </location>
</feature>
<keyword evidence="6" id="KW-1185">Reference proteome</keyword>
<protein>
    <submittedName>
        <fullName evidence="5">Uncharacterized protein</fullName>
    </submittedName>
</protein>
<dbReference type="PROSITE" id="PS50297">
    <property type="entry name" value="ANK_REP_REGION"/>
    <property type="match status" value="9"/>
</dbReference>
<feature type="repeat" description="ANK" evidence="3">
    <location>
        <begin position="417"/>
        <end position="449"/>
    </location>
</feature>
<feature type="compositionally biased region" description="Basic and acidic residues" evidence="4">
    <location>
        <begin position="597"/>
        <end position="736"/>
    </location>
</feature>
<feature type="compositionally biased region" description="Polar residues" evidence="4">
    <location>
        <begin position="1220"/>
        <end position="1236"/>
    </location>
</feature>
<sequence>MWKLTIPIKRNSSRLPFRFQPTSPFYARAFVPDQSRIAGLGFVTVQIGGYRPALFAIQKHGIFSKKDGKGTPPLVTAVNTGNLEICRYLLENGAKIDATDRRLKRSALQYAILAKNLDIFDLLLKYNPSLDQGDYRGKTALHRICAIKDPRYFQRVIKHYGTFPDHIMEQETDDGVTPVISACQSGNSQQLKELIDQGAPISTKDDNGRTALHYCADNLETQCAEMLLAKDPSLLEVKDSQGFTPLHMSVISGNVPLLKLLLAKGADIRSLDSELHTPTHWATVCGHLEILDILIDNGAELSSADSHNAYPIHYAAQMNGKDSNHADSKVGEKVLKKLLDSGVPHDVTDKDGRQPLLWAASAGNTESIKLLVKAGADVNAIDKDGLSALHCAASRGHSHCIEELKKLGADVNLADKNSCTPLFYAVTLGNKDCTKTLLKHGADPNHQDVRGRTPSHCASVKGCVETLKILDKSKADLWGSSGRGDFPIHEAAQGGHCDVVKYLLKWKNTPDAVNTPNNAGRTCLHISAIINNLPLCKLLLDNGAEKNSLMMHKNKKDSSKDKSYTPYDAAILKDNRETAEYIKSKGGNTGGDIDNILNKKDKRESKSAKSRKSNLESHKEEEENAEQDKKSEKQEETDKEEKPKSKKELEKEKKEAEKAKKEEEKKKKEEELKTKKEEEQKKKEEEKKQKEEEKKKKEEEKKQKEEEKKQKEEEKKQKEQESKTSPEETTDKKEEAVVAAAAAVVADEKEKKEEDKKGKKDSSKEDKNSKEGKGSKEVKDNNEKEQEKKKKEKEQKDPEKEDQLESDEEVVVVKGKKVVRKKKGYVKDKEAEKARKEAEEAKKDAVKANQEAEKAKANAEKAKLEKEQQDQKKKKSAKEKKEEKVESNKAKDKDKTKKDEKAVASAALAAKNKKGKKDPDTIQEEDEEEEDDTIKESPIEAEKAKRETEKSKKEAEKLRKEAEKANSEADKIKQAAVVAETTEEDTKPEESQKEKSAPATPKTPNKDVKEPDKDKDEEPEKEKSTVSKSDKSKKSSEQPKVDKEKTSPELKEVDKTQKKDSQRKLQQEVEDQRQTSEKQTLEENFIEDKVDADDEIDEREDSGVNTPGSLAEEEDLEKHLVAANIAAESEKGKKKNKSTNQPGPSTSTPKTKHRPKKEDNNKQKVSPKDSGKPISRERTEFQEVELVTNRDSGNHSQSEDRHSQTEDRHSQTEDRHSQTEGRQSQTKHNLVLSPSLSPVDYQEHKKDAFVETPKSRSAHTEKQDDEDEFEFPENSHENQEAALRLAESRKQSRQETVPDSSRPSDSPDRESRSRRKASKIPDTEVIQPGLKSRDNSRSKTPVLTNGHTQQNKDYVETSEEDDDVITEINFQNRLRRIEKAQLARNKQKEQFLLQQLRKTQKPNYKLAPVRSKNKSNLSLADMERLDNSGRRRNVPRRVASIQESVRRYQDQRRFVRQMHQLKRAQIYTGPMHDIVLFSKMMDVYKHSTPGGSENDLEMSTMDNWDSYLRVDSDLNSTGPDQLRFVSHYYDEDKSVRDQTNKVRRETADTRRGVESRSEYLAQSFRRKEEQDGREKTDLDGRISTLTRKTEDLYDSVKEKADQTLQDAKETNASLDKYYRKERSDLLHHSRPHSHKKLKDEEEMDERHRMHEEHEKARKEKHSEWHRKKDEELRRRLLKVYGNGSEINYGKSRNVGHMKSSTPRTNNSVGTSPGSRPKSMMSSTSGSRAQYSNSTDQELSVQMTEFGFRRVKKTDDGSYGRVSKDPSQCSVRSLLFHKSGSLSANWTPKFDGDVRPRAGLVFVEPKLYNEYLKEEAQVRHQTAMMARSRSTNINTLEDDATVLETVET</sequence>
<evidence type="ECO:0000313" key="5">
    <source>
        <dbReference type="EnsemblMetazoa" id="G11018.1:cds"/>
    </source>
</evidence>
<dbReference type="Pfam" id="PF00023">
    <property type="entry name" value="Ank"/>
    <property type="match status" value="1"/>
</dbReference>
<feature type="compositionally biased region" description="Polar residues" evidence="4">
    <location>
        <begin position="1338"/>
        <end position="1352"/>
    </location>
</feature>
<feature type="compositionally biased region" description="Basic and acidic residues" evidence="4">
    <location>
        <begin position="825"/>
        <end position="871"/>
    </location>
</feature>
<evidence type="ECO:0000313" key="6">
    <source>
        <dbReference type="Proteomes" id="UP000005408"/>
    </source>
</evidence>
<evidence type="ECO:0000256" key="3">
    <source>
        <dbReference type="PROSITE-ProRule" id="PRU00023"/>
    </source>
</evidence>
<dbReference type="Gene3D" id="1.25.40.20">
    <property type="entry name" value="Ankyrin repeat-containing domain"/>
    <property type="match status" value="4"/>
</dbReference>
<feature type="compositionally biased region" description="Basic residues" evidence="4">
    <location>
        <begin position="814"/>
        <end position="824"/>
    </location>
</feature>
<feature type="compositionally biased region" description="Basic and acidic residues" evidence="4">
    <location>
        <begin position="1004"/>
        <end position="1089"/>
    </location>
</feature>
<accession>A0A8W8HTL2</accession>
<name>A0A8W8HTL2_MAGGI</name>
<feature type="compositionally biased region" description="Polar residues" evidence="4">
    <location>
        <begin position="1138"/>
        <end position="1149"/>
    </location>
</feature>
<feature type="repeat" description="ANK" evidence="3">
    <location>
        <begin position="69"/>
        <end position="101"/>
    </location>
</feature>
<proteinExistence type="predicted"/>
<feature type="compositionally biased region" description="Basic and acidic residues" evidence="4">
    <location>
        <begin position="984"/>
        <end position="996"/>
    </location>
</feature>
<organism evidence="5 6">
    <name type="scientific">Magallana gigas</name>
    <name type="common">Pacific oyster</name>
    <name type="synonym">Crassostrea gigas</name>
    <dbReference type="NCBI Taxonomy" id="29159"/>
    <lineage>
        <taxon>Eukaryota</taxon>
        <taxon>Metazoa</taxon>
        <taxon>Spiralia</taxon>
        <taxon>Lophotrochozoa</taxon>
        <taxon>Mollusca</taxon>
        <taxon>Bivalvia</taxon>
        <taxon>Autobranchia</taxon>
        <taxon>Pteriomorphia</taxon>
        <taxon>Ostreida</taxon>
        <taxon>Ostreoidea</taxon>
        <taxon>Ostreidae</taxon>
        <taxon>Magallana</taxon>
    </lineage>
</organism>
<dbReference type="PANTHER" id="PTHR24198">
    <property type="entry name" value="ANKYRIN REPEAT AND PROTEIN KINASE DOMAIN-CONTAINING PROTEIN"/>
    <property type="match status" value="1"/>
</dbReference>
<feature type="region of interest" description="Disordered" evidence="4">
    <location>
        <begin position="582"/>
        <end position="1360"/>
    </location>
</feature>
<feature type="repeat" description="ANK" evidence="3">
    <location>
        <begin position="519"/>
        <end position="551"/>
    </location>
</feature>
<feature type="region of interest" description="Disordered" evidence="4">
    <location>
        <begin position="1621"/>
        <end position="1665"/>
    </location>
</feature>
<dbReference type="Pfam" id="PF12796">
    <property type="entry name" value="Ank_2"/>
    <property type="match status" value="5"/>
</dbReference>
<dbReference type="SUPFAM" id="SSF48403">
    <property type="entry name" value="Ankyrin repeat"/>
    <property type="match status" value="3"/>
</dbReference>
<feature type="repeat" description="ANK" evidence="3">
    <location>
        <begin position="174"/>
        <end position="206"/>
    </location>
</feature>
<dbReference type="PROSITE" id="PS50088">
    <property type="entry name" value="ANK_REPEAT"/>
    <property type="match status" value="9"/>
</dbReference>
<feature type="repeat" description="ANK" evidence="3">
    <location>
        <begin position="483"/>
        <end position="515"/>
    </location>
</feature>
<reference evidence="5" key="1">
    <citation type="submission" date="2022-08" db="UniProtKB">
        <authorList>
            <consortium name="EnsemblMetazoa"/>
        </authorList>
    </citation>
    <scope>IDENTIFICATION</scope>
    <source>
        <strain evidence="5">05x7-T-G4-1.051#20</strain>
    </source>
</reference>
<feature type="compositionally biased region" description="Acidic residues" evidence="4">
    <location>
        <begin position="1090"/>
        <end position="1100"/>
    </location>
</feature>
<dbReference type="InterPro" id="IPR002110">
    <property type="entry name" value="Ankyrin_rpt"/>
</dbReference>
<feature type="compositionally biased region" description="Basic and acidic residues" evidence="4">
    <location>
        <begin position="1197"/>
        <end position="1219"/>
    </location>
</feature>
<feature type="compositionally biased region" description="Basic and acidic residues" evidence="4">
    <location>
        <begin position="934"/>
        <end position="973"/>
    </location>
</feature>
<feature type="region of interest" description="Disordered" evidence="4">
    <location>
        <begin position="1536"/>
        <end position="1558"/>
    </location>
</feature>
<dbReference type="EnsemblMetazoa" id="G11018.1">
    <property type="protein sequence ID" value="G11018.1:cds"/>
    <property type="gene ID" value="G11018"/>
</dbReference>